<dbReference type="PANTHER" id="PTHR35162:SF2">
    <property type="entry name" value="OS08G0516600 PROTEIN"/>
    <property type="match status" value="1"/>
</dbReference>
<evidence type="ECO:0000256" key="1">
    <source>
        <dbReference type="SAM" id="MobiDB-lite"/>
    </source>
</evidence>
<comment type="caution">
    <text evidence="2">The sequence shown here is derived from an EMBL/GenBank/DDBJ whole genome shotgun (WGS) entry which is preliminary data.</text>
</comment>
<dbReference type="PANTHER" id="PTHR35162">
    <property type="entry name" value="OS08G0516600 PROTEIN"/>
    <property type="match status" value="1"/>
</dbReference>
<dbReference type="Proteomes" id="UP000824469">
    <property type="component" value="Unassembled WGS sequence"/>
</dbReference>
<accession>A0AA38CNH2</accession>
<feature type="non-terminal residue" evidence="2">
    <location>
        <position position="1"/>
    </location>
</feature>
<evidence type="ECO:0000313" key="3">
    <source>
        <dbReference type="Proteomes" id="UP000824469"/>
    </source>
</evidence>
<gene>
    <name evidence="2" type="ORF">KI387_012160</name>
</gene>
<feature type="compositionally biased region" description="Basic and acidic residues" evidence="1">
    <location>
        <begin position="44"/>
        <end position="56"/>
    </location>
</feature>
<dbReference type="OMA" id="QTHENVV"/>
<dbReference type="InterPro" id="IPR053115">
    <property type="entry name" value="CDK_inhibitor"/>
</dbReference>
<keyword evidence="3" id="KW-1185">Reference proteome</keyword>
<feature type="region of interest" description="Disordered" evidence="1">
    <location>
        <begin position="44"/>
        <end position="67"/>
    </location>
</feature>
<name>A0AA38CNH2_TAXCH</name>
<sequence length="135" mass="15377">RSSDGVDHLLEEEPDFDIKDMVFPSLKPVLTVCSQLQELTVDNKNEEQGGIEKECGEQGYETPKSEKNKIPECLVCPPAPRKPRPTAAKRKRQEDFFIVPADLDSVFYEIIRPRKKIHRSTAREPAWMGLGNNLL</sequence>
<dbReference type="AlphaFoldDB" id="A0AA38CNH2"/>
<proteinExistence type="predicted"/>
<evidence type="ECO:0000313" key="2">
    <source>
        <dbReference type="EMBL" id="KAH9300577.1"/>
    </source>
</evidence>
<reference evidence="2 3" key="1">
    <citation type="journal article" date="2021" name="Nat. Plants">
        <title>The Taxus genome provides insights into paclitaxel biosynthesis.</title>
        <authorList>
            <person name="Xiong X."/>
            <person name="Gou J."/>
            <person name="Liao Q."/>
            <person name="Li Y."/>
            <person name="Zhou Q."/>
            <person name="Bi G."/>
            <person name="Li C."/>
            <person name="Du R."/>
            <person name="Wang X."/>
            <person name="Sun T."/>
            <person name="Guo L."/>
            <person name="Liang H."/>
            <person name="Lu P."/>
            <person name="Wu Y."/>
            <person name="Zhang Z."/>
            <person name="Ro D.K."/>
            <person name="Shang Y."/>
            <person name="Huang S."/>
            <person name="Yan J."/>
        </authorList>
    </citation>
    <scope>NUCLEOTIDE SEQUENCE [LARGE SCALE GENOMIC DNA]</scope>
    <source>
        <strain evidence="2">Ta-2019</strain>
    </source>
</reference>
<organism evidence="2 3">
    <name type="scientific">Taxus chinensis</name>
    <name type="common">Chinese yew</name>
    <name type="synonym">Taxus wallichiana var. chinensis</name>
    <dbReference type="NCBI Taxonomy" id="29808"/>
    <lineage>
        <taxon>Eukaryota</taxon>
        <taxon>Viridiplantae</taxon>
        <taxon>Streptophyta</taxon>
        <taxon>Embryophyta</taxon>
        <taxon>Tracheophyta</taxon>
        <taxon>Spermatophyta</taxon>
        <taxon>Pinopsida</taxon>
        <taxon>Pinidae</taxon>
        <taxon>Conifers II</taxon>
        <taxon>Cupressales</taxon>
        <taxon>Taxaceae</taxon>
        <taxon>Taxus</taxon>
    </lineage>
</organism>
<evidence type="ECO:0008006" key="4">
    <source>
        <dbReference type="Google" id="ProtNLM"/>
    </source>
</evidence>
<dbReference type="EMBL" id="JAHRHJ020000009">
    <property type="protein sequence ID" value="KAH9300577.1"/>
    <property type="molecule type" value="Genomic_DNA"/>
</dbReference>
<protein>
    <recommendedName>
        <fullName evidence="4">Cyclin-dependent protein kinase inhibitor SMR3</fullName>
    </recommendedName>
</protein>